<evidence type="ECO:0000313" key="1">
    <source>
        <dbReference type="EMBL" id="KAF9608323.1"/>
    </source>
</evidence>
<accession>A0A835I3A1</accession>
<feature type="non-terminal residue" evidence="1">
    <location>
        <position position="62"/>
    </location>
</feature>
<protein>
    <submittedName>
        <fullName evidence="1">Uncharacterized protein</fullName>
    </submittedName>
</protein>
<evidence type="ECO:0000313" key="2">
    <source>
        <dbReference type="Proteomes" id="UP000631114"/>
    </source>
</evidence>
<dbReference type="Proteomes" id="UP000631114">
    <property type="component" value="Unassembled WGS sequence"/>
</dbReference>
<dbReference type="AlphaFoldDB" id="A0A835I3A1"/>
<gene>
    <name evidence="1" type="ORF">IFM89_009013</name>
</gene>
<reference evidence="1 2" key="1">
    <citation type="submission" date="2020-10" db="EMBL/GenBank/DDBJ databases">
        <title>The Coptis chinensis genome and diversification of protoberbering-type alkaloids.</title>
        <authorList>
            <person name="Wang B."/>
            <person name="Shu S."/>
            <person name="Song C."/>
            <person name="Liu Y."/>
        </authorList>
    </citation>
    <scope>NUCLEOTIDE SEQUENCE [LARGE SCALE GENOMIC DNA]</scope>
    <source>
        <strain evidence="1">HL-2020</strain>
        <tissue evidence="1">Leaf</tissue>
    </source>
</reference>
<dbReference type="OrthoDB" id="3000483at2759"/>
<dbReference type="EMBL" id="JADFTS010000004">
    <property type="protein sequence ID" value="KAF9608323.1"/>
    <property type="molecule type" value="Genomic_DNA"/>
</dbReference>
<organism evidence="1 2">
    <name type="scientific">Coptis chinensis</name>
    <dbReference type="NCBI Taxonomy" id="261450"/>
    <lineage>
        <taxon>Eukaryota</taxon>
        <taxon>Viridiplantae</taxon>
        <taxon>Streptophyta</taxon>
        <taxon>Embryophyta</taxon>
        <taxon>Tracheophyta</taxon>
        <taxon>Spermatophyta</taxon>
        <taxon>Magnoliopsida</taxon>
        <taxon>Ranunculales</taxon>
        <taxon>Ranunculaceae</taxon>
        <taxon>Coptidoideae</taxon>
        <taxon>Coptis</taxon>
    </lineage>
</organism>
<name>A0A835I3A1_9MAGN</name>
<comment type="caution">
    <text evidence="1">The sequence shown here is derived from an EMBL/GenBank/DDBJ whole genome shotgun (WGS) entry which is preliminary data.</text>
</comment>
<proteinExistence type="predicted"/>
<sequence length="62" mass="6758">GLKIGMYYLRSHAAANAIKFTVDTSALKEKTKAMLVDDDISTKMAQVVCSLENREKCMACGS</sequence>
<keyword evidence="2" id="KW-1185">Reference proteome</keyword>